<protein>
    <submittedName>
        <fullName evidence="2">Uncharacterized protein</fullName>
    </submittedName>
</protein>
<reference evidence="2 3" key="1">
    <citation type="journal article" date="2023" name="G3 (Bethesda)">
        <title>A chromosome-length genome assembly and annotation of blackberry (Rubus argutus, cv. 'Hillquist').</title>
        <authorList>
            <person name="Bruna T."/>
            <person name="Aryal R."/>
            <person name="Dudchenko O."/>
            <person name="Sargent D.J."/>
            <person name="Mead D."/>
            <person name="Buti M."/>
            <person name="Cavallini A."/>
            <person name="Hytonen T."/>
            <person name="Andres J."/>
            <person name="Pham M."/>
            <person name="Weisz D."/>
            <person name="Mascagni F."/>
            <person name="Usai G."/>
            <person name="Natali L."/>
            <person name="Bassil N."/>
            <person name="Fernandez G.E."/>
            <person name="Lomsadze A."/>
            <person name="Armour M."/>
            <person name="Olukolu B."/>
            <person name="Poorten T."/>
            <person name="Britton C."/>
            <person name="Davik J."/>
            <person name="Ashrafi H."/>
            <person name="Aiden E.L."/>
            <person name="Borodovsky M."/>
            <person name="Worthington M."/>
        </authorList>
    </citation>
    <scope>NUCLEOTIDE SEQUENCE [LARGE SCALE GENOMIC DNA]</scope>
    <source>
        <strain evidence="2">PI 553951</strain>
    </source>
</reference>
<dbReference type="AlphaFoldDB" id="A0AAW1WW51"/>
<proteinExistence type="predicted"/>
<accession>A0AAW1WW51</accession>
<dbReference type="Gene3D" id="3.40.50.1820">
    <property type="entry name" value="alpha/beta hydrolase"/>
    <property type="match status" value="1"/>
</dbReference>
<evidence type="ECO:0000313" key="2">
    <source>
        <dbReference type="EMBL" id="KAK9927647.1"/>
    </source>
</evidence>
<feature type="compositionally biased region" description="Acidic residues" evidence="1">
    <location>
        <begin position="59"/>
        <end position="69"/>
    </location>
</feature>
<dbReference type="EMBL" id="JBEDUW010000005">
    <property type="protein sequence ID" value="KAK9927647.1"/>
    <property type="molecule type" value="Genomic_DNA"/>
</dbReference>
<dbReference type="Proteomes" id="UP001457282">
    <property type="component" value="Unassembled WGS sequence"/>
</dbReference>
<evidence type="ECO:0000256" key="1">
    <source>
        <dbReference type="SAM" id="MobiDB-lite"/>
    </source>
</evidence>
<name>A0AAW1WW51_RUBAR</name>
<gene>
    <name evidence="2" type="ORF">M0R45_024822</name>
</gene>
<dbReference type="InterPro" id="IPR029058">
    <property type="entry name" value="AB_hydrolase_fold"/>
</dbReference>
<evidence type="ECO:0000313" key="3">
    <source>
        <dbReference type="Proteomes" id="UP001457282"/>
    </source>
</evidence>
<keyword evidence="3" id="KW-1185">Reference proteome</keyword>
<comment type="caution">
    <text evidence="2">The sequence shown here is derived from an EMBL/GenBank/DDBJ whole genome shotgun (WGS) entry which is preliminary data.</text>
</comment>
<feature type="region of interest" description="Disordered" evidence="1">
    <location>
        <begin position="50"/>
        <end position="77"/>
    </location>
</feature>
<organism evidence="2 3">
    <name type="scientific">Rubus argutus</name>
    <name type="common">Southern blackberry</name>
    <dbReference type="NCBI Taxonomy" id="59490"/>
    <lineage>
        <taxon>Eukaryota</taxon>
        <taxon>Viridiplantae</taxon>
        <taxon>Streptophyta</taxon>
        <taxon>Embryophyta</taxon>
        <taxon>Tracheophyta</taxon>
        <taxon>Spermatophyta</taxon>
        <taxon>Magnoliopsida</taxon>
        <taxon>eudicotyledons</taxon>
        <taxon>Gunneridae</taxon>
        <taxon>Pentapetalae</taxon>
        <taxon>rosids</taxon>
        <taxon>fabids</taxon>
        <taxon>Rosales</taxon>
        <taxon>Rosaceae</taxon>
        <taxon>Rosoideae</taxon>
        <taxon>Rosoideae incertae sedis</taxon>
        <taxon>Rubus</taxon>
    </lineage>
</organism>
<sequence>MELQEQKAKKVEFKLEMNENKYIDGLKDEYNVVAKWWTEKHKSMVQIDDGSWVLADHEKDEEDEDDDDDRAGAQPRL</sequence>